<gene>
    <name evidence="3" type="ORF">ACFOZ4_11075</name>
</gene>
<protein>
    <submittedName>
        <fullName evidence="3">DUF4157 domain-containing protein</fullName>
    </submittedName>
</protein>
<dbReference type="InterPro" id="IPR025295">
    <property type="entry name" value="eCIS_core_dom"/>
</dbReference>
<name>A0ABV8LJK0_9ACTN</name>
<feature type="domain" description="eCIS core" evidence="1">
    <location>
        <begin position="292"/>
        <end position="366"/>
    </location>
</feature>
<evidence type="ECO:0000259" key="1">
    <source>
        <dbReference type="Pfam" id="PF13699"/>
    </source>
</evidence>
<dbReference type="InterPro" id="IPR036689">
    <property type="entry name" value="ESAT-6-like_sf"/>
</dbReference>
<dbReference type="SUPFAM" id="SSF140453">
    <property type="entry name" value="EsxAB dimer-like"/>
    <property type="match status" value="1"/>
</dbReference>
<comment type="caution">
    <text evidence="3">The sequence shown here is derived from an EMBL/GenBank/DDBJ whole genome shotgun (WGS) entry which is preliminary data.</text>
</comment>
<feature type="domain" description="Outer membrane channel protein CpnT-like N-terminal" evidence="2">
    <location>
        <begin position="70"/>
        <end position="197"/>
    </location>
</feature>
<evidence type="ECO:0000259" key="2">
    <source>
        <dbReference type="Pfam" id="PF25547"/>
    </source>
</evidence>
<accession>A0ABV8LJK0</accession>
<keyword evidence="4" id="KW-1185">Reference proteome</keyword>
<proteinExistence type="predicted"/>
<dbReference type="Pfam" id="PF13699">
    <property type="entry name" value="eCIS_core"/>
    <property type="match status" value="1"/>
</dbReference>
<dbReference type="RefSeq" id="WP_253754396.1">
    <property type="nucleotide sequence ID" value="NZ_JAMZDZ010000001.1"/>
</dbReference>
<dbReference type="Pfam" id="PF25547">
    <property type="entry name" value="WXG100_2"/>
    <property type="match status" value="1"/>
</dbReference>
<sequence>MTINPLVAGSLEQPTSAWSGIWIAEDIELIAQGVKNGSWIDGTLGVVGVGLDGLALVSDPIGALLQYGISWLIEHVKPLTEALDWLAGDPGQIAGHAQTWRNIAKSLQGDAEDLRAEASRTVATWRGPAGDAYRGWARQQHDAILGIAKSADAMASITEGAGALIAAVRILVRDAIATAVSRLVVYAAELIASWGAATPLVVEQVTTLVASWAAKIARWLKALIASLRRLGPIVGRLAELTTELKKILGRLHTHTPTARAGENYFSKAPALSNAEVLARGPGTPMTLDNIKAIAQRIGVDLDNIKIKIIDDPEELRYLDFMDACAYTPSELAGTEVRFGPASFVDEETLAATIAHEYQHVAQQQAGEHLVRNLKELEDEAYAVESSALELLRRILS</sequence>
<evidence type="ECO:0000313" key="4">
    <source>
        <dbReference type="Proteomes" id="UP001595816"/>
    </source>
</evidence>
<reference evidence="4" key="1">
    <citation type="journal article" date="2019" name="Int. J. Syst. Evol. Microbiol.">
        <title>The Global Catalogue of Microorganisms (GCM) 10K type strain sequencing project: providing services to taxonomists for standard genome sequencing and annotation.</title>
        <authorList>
            <consortium name="The Broad Institute Genomics Platform"/>
            <consortium name="The Broad Institute Genome Sequencing Center for Infectious Disease"/>
            <person name="Wu L."/>
            <person name="Ma J."/>
        </authorList>
    </citation>
    <scope>NUCLEOTIDE SEQUENCE [LARGE SCALE GENOMIC DNA]</scope>
    <source>
        <strain evidence="4">CGMCC 4.7289</strain>
    </source>
</reference>
<evidence type="ECO:0000313" key="3">
    <source>
        <dbReference type="EMBL" id="MFC4131145.1"/>
    </source>
</evidence>
<dbReference type="InterPro" id="IPR057746">
    <property type="entry name" value="CpnT-like_N"/>
</dbReference>
<organism evidence="3 4">
    <name type="scientific">Hamadaea flava</name>
    <dbReference type="NCBI Taxonomy" id="1742688"/>
    <lineage>
        <taxon>Bacteria</taxon>
        <taxon>Bacillati</taxon>
        <taxon>Actinomycetota</taxon>
        <taxon>Actinomycetes</taxon>
        <taxon>Micromonosporales</taxon>
        <taxon>Micromonosporaceae</taxon>
        <taxon>Hamadaea</taxon>
    </lineage>
</organism>
<dbReference type="Gene3D" id="1.10.287.1060">
    <property type="entry name" value="ESAT-6-like"/>
    <property type="match status" value="1"/>
</dbReference>
<dbReference type="EMBL" id="JBHSAY010000006">
    <property type="protein sequence ID" value="MFC4131145.1"/>
    <property type="molecule type" value="Genomic_DNA"/>
</dbReference>
<dbReference type="Proteomes" id="UP001595816">
    <property type="component" value="Unassembled WGS sequence"/>
</dbReference>